<keyword evidence="7 8" id="KW-0472">Membrane</keyword>
<keyword evidence="6 8" id="KW-1133">Transmembrane helix</keyword>
<protein>
    <submittedName>
        <fullName evidence="9">Iron ABC transporter permease</fullName>
    </submittedName>
</protein>
<dbReference type="GO" id="GO:0022857">
    <property type="term" value="F:transmembrane transporter activity"/>
    <property type="evidence" value="ECO:0007669"/>
    <property type="project" value="InterPro"/>
</dbReference>
<dbReference type="AlphaFoldDB" id="A0A3Q9JLX1"/>
<keyword evidence="3" id="KW-0813">Transport</keyword>
<keyword evidence="10" id="KW-1185">Reference proteome</keyword>
<comment type="subcellular location">
    <subcellularLocation>
        <location evidence="1">Cell membrane</location>
        <topology evidence="1">Multi-pass membrane protein</topology>
    </subcellularLocation>
</comment>
<dbReference type="SUPFAM" id="SSF81345">
    <property type="entry name" value="ABC transporter involved in vitamin B12 uptake, BtuC"/>
    <property type="match status" value="1"/>
</dbReference>
<feature type="transmembrane region" description="Helical" evidence="8">
    <location>
        <begin position="200"/>
        <end position="219"/>
    </location>
</feature>
<evidence type="ECO:0000256" key="5">
    <source>
        <dbReference type="ARBA" id="ARBA00022692"/>
    </source>
</evidence>
<dbReference type="KEGG" id="emo:DM558_04605"/>
<dbReference type="PANTHER" id="PTHR30472">
    <property type="entry name" value="FERRIC ENTEROBACTIN TRANSPORT SYSTEM PERMEASE PROTEIN"/>
    <property type="match status" value="1"/>
</dbReference>
<feature type="transmembrane region" description="Helical" evidence="8">
    <location>
        <begin position="312"/>
        <end position="331"/>
    </location>
</feature>
<dbReference type="Proteomes" id="UP000273143">
    <property type="component" value="Chromosome"/>
</dbReference>
<evidence type="ECO:0000256" key="6">
    <source>
        <dbReference type="ARBA" id="ARBA00022989"/>
    </source>
</evidence>
<dbReference type="PANTHER" id="PTHR30472:SF70">
    <property type="entry name" value="MOLYBDATE IMPORT SYSTEM PERMEASE PROTEIN MOLB"/>
    <property type="match status" value="1"/>
</dbReference>
<dbReference type="FunFam" id="1.10.3470.10:FF:000001">
    <property type="entry name" value="Vitamin B12 ABC transporter permease BtuC"/>
    <property type="match status" value="1"/>
</dbReference>
<keyword evidence="4" id="KW-1003">Cell membrane</keyword>
<evidence type="ECO:0000256" key="8">
    <source>
        <dbReference type="SAM" id="Phobius"/>
    </source>
</evidence>
<dbReference type="InterPro" id="IPR000522">
    <property type="entry name" value="ABC_transptr_permease_BtuC"/>
</dbReference>
<dbReference type="EMBL" id="CP029822">
    <property type="protein sequence ID" value="AZS50100.1"/>
    <property type="molecule type" value="Genomic_DNA"/>
</dbReference>
<feature type="transmembrane region" description="Helical" evidence="8">
    <location>
        <begin position="121"/>
        <end position="141"/>
    </location>
</feature>
<sequence>MASHRDSRLFKLLLPPIVLLLLCVIACCVGQYGISLSELAHSITQYFFSTADKTDIDTVLWDIRIPRIGAAILVGAALSMAGATYQGMFRNPLVSPDVLGVTAGAGLGAVMAIYFDLSFFLVQVMAFGFALLVVFIVYLVAKLARHHDPILSLVLSGVAIGALFGSAIALVKILADPYGQLATMVFWMLGALNMVNREDLLMSTPIILLCMVPLILLRWRMNILSLDDKEALSLGVNVNRTRIVFILSATLMTATAVSITGVIGWIGLVVPHMARLWIGPDFRKLLPMSLFIGAVFLVLTDTIARTCFPIELPLGIITAFVGVPFFLSLLIRGGVRK</sequence>
<evidence type="ECO:0000256" key="1">
    <source>
        <dbReference type="ARBA" id="ARBA00004651"/>
    </source>
</evidence>
<organism evidence="9 10">
    <name type="scientific">Entomomonas moraniae</name>
    <dbReference type="NCBI Taxonomy" id="2213226"/>
    <lineage>
        <taxon>Bacteria</taxon>
        <taxon>Pseudomonadati</taxon>
        <taxon>Pseudomonadota</taxon>
        <taxon>Gammaproteobacteria</taxon>
        <taxon>Pseudomonadales</taxon>
        <taxon>Pseudomonadaceae</taxon>
        <taxon>Entomomonas</taxon>
    </lineage>
</organism>
<dbReference type="GO" id="GO:0033214">
    <property type="term" value="P:siderophore-iron import into cell"/>
    <property type="evidence" value="ECO:0007669"/>
    <property type="project" value="TreeGrafter"/>
</dbReference>
<accession>A0A3Q9JLX1</accession>
<name>A0A3Q9JLX1_9GAMM</name>
<feature type="transmembrane region" description="Helical" evidence="8">
    <location>
        <begin position="97"/>
        <end position="115"/>
    </location>
</feature>
<dbReference type="InterPro" id="IPR037294">
    <property type="entry name" value="ABC_BtuC-like"/>
</dbReference>
<evidence type="ECO:0000313" key="10">
    <source>
        <dbReference type="Proteomes" id="UP000273143"/>
    </source>
</evidence>
<feature type="transmembrane region" description="Helical" evidence="8">
    <location>
        <begin position="282"/>
        <end position="300"/>
    </location>
</feature>
<feature type="transmembrane region" description="Helical" evidence="8">
    <location>
        <begin position="153"/>
        <end position="171"/>
    </location>
</feature>
<feature type="transmembrane region" description="Helical" evidence="8">
    <location>
        <begin position="12"/>
        <end position="34"/>
    </location>
</feature>
<dbReference type="Gene3D" id="1.10.3470.10">
    <property type="entry name" value="ABC transporter involved in vitamin B12 uptake, BtuC"/>
    <property type="match status" value="1"/>
</dbReference>
<comment type="similarity">
    <text evidence="2">Belongs to the binding-protein-dependent transport system permease family. FecCD subfamily.</text>
</comment>
<dbReference type="Pfam" id="PF01032">
    <property type="entry name" value="FecCD"/>
    <property type="match status" value="1"/>
</dbReference>
<evidence type="ECO:0000256" key="2">
    <source>
        <dbReference type="ARBA" id="ARBA00007935"/>
    </source>
</evidence>
<evidence type="ECO:0000256" key="4">
    <source>
        <dbReference type="ARBA" id="ARBA00022475"/>
    </source>
</evidence>
<evidence type="ECO:0000313" key="9">
    <source>
        <dbReference type="EMBL" id="AZS50100.1"/>
    </source>
</evidence>
<feature type="transmembrane region" description="Helical" evidence="8">
    <location>
        <begin position="68"/>
        <end position="85"/>
    </location>
</feature>
<gene>
    <name evidence="9" type="ORF">DM558_04605</name>
</gene>
<proteinExistence type="inferred from homology"/>
<dbReference type="RefSeq" id="WP_127162245.1">
    <property type="nucleotide sequence ID" value="NZ_CP029822.1"/>
</dbReference>
<reference evidence="10" key="1">
    <citation type="submission" date="2018-06" db="EMBL/GenBank/DDBJ databases">
        <title>Complete genome of Pseudomonas insecticola strain QZS01.</title>
        <authorList>
            <person name="Wang J."/>
            <person name="Su Q."/>
        </authorList>
    </citation>
    <scope>NUCLEOTIDE SEQUENCE [LARGE SCALE GENOMIC DNA]</scope>
    <source>
        <strain evidence="10">QZS01</strain>
    </source>
</reference>
<dbReference type="CDD" id="cd06550">
    <property type="entry name" value="TM_ABC_iron-siderophores_like"/>
    <property type="match status" value="1"/>
</dbReference>
<evidence type="ECO:0000256" key="3">
    <source>
        <dbReference type="ARBA" id="ARBA00022448"/>
    </source>
</evidence>
<keyword evidence="5 8" id="KW-0812">Transmembrane</keyword>
<evidence type="ECO:0000256" key="7">
    <source>
        <dbReference type="ARBA" id="ARBA00023136"/>
    </source>
</evidence>
<dbReference type="GO" id="GO:0005886">
    <property type="term" value="C:plasma membrane"/>
    <property type="evidence" value="ECO:0007669"/>
    <property type="project" value="UniProtKB-SubCell"/>
</dbReference>
<feature type="transmembrane region" description="Helical" evidence="8">
    <location>
        <begin position="243"/>
        <end position="270"/>
    </location>
</feature>